<reference evidence="6" key="1">
    <citation type="submission" date="2023-08" db="EMBL/GenBank/DDBJ databases">
        <title>Reference Genome Resource for the Citrus Pathogen Phytophthora citrophthora.</title>
        <authorList>
            <person name="Moller H."/>
            <person name="Coetzee B."/>
            <person name="Rose L.J."/>
            <person name="Van Niekerk J.M."/>
        </authorList>
    </citation>
    <scope>NUCLEOTIDE SEQUENCE</scope>
    <source>
        <strain evidence="6">STE-U-9442</strain>
    </source>
</reference>
<comment type="subcellular location">
    <subcellularLocation>
        <location evidence="1">Cytoplasm</location>
    </subcellularLocation>
</comment>
<feature type="compositionally biased region" description="Polar residues" evidence="5">
    <location>
        <begin position="582"/>
        <end position="597"/>
    </location>
</feature>
<dbReference type="InterPro" id="IPR003591">
    <property type="entry name" value="Leu-rich_rpt_typical-subtyp"/>
</dbReference>
<dbReference type="Gene3D" id="3.80.10.10">
    <property type="entry name" value="Ribonuclease Inhibitor"/>
    <property type="match status" value="2"/>
</dbReference>
<dbReference type="EMBL" id="JASMQC010000002">
    <property type="protein sequence ID" value="KAK1947208.1"/>
    <property type="molecule type" value="Genomic_DNA"/>
</dbReference>
<feature type="region of interest" description="Disordered" evidence="5">
    <location>
        <begin position="547"/>
        <end position="605"/>
    </location>
</feature>
<organism evidence="6 7">
    <name type="scientific">Phytophthora citrophthora</name>
    <dbReference type="NCBI Taxonomy" id="4793"/>
    <lineage>
        <taxon>Eukaryota</taxon>
        <taxon>Sar</taxon>
        <taxon>Stramenopiles</taxon>
        <taxon>Oomycota</taxon>
        <taxon>Peronosporomycetes</taxon>
        <taxon>Peronosporales</taxon>
        <taxon>Peronosporaceae</taxon>
        <taxon>Phytophthora</taxon>
    </lineage>
</organism>
<protein>
    <submittedName>
        <fullName evidence="6">X-ray radiation resistance-associated protein 1</fullName>
    </submittedName>
</protein>
<keyword evidence="3" id="KW-0433">Leucine-rich repeat</keyword>
<feature type="compositionally biased region" description="Basic residues" evidence="5">
    <location>
        <begin position="19"/>
        <end position="28"/>
    </location>
</feature>
<accession>A0AAD9GZZ7</accession>
<keyword evidence="4" id="KW-0677">Repeat</keyword>
<name>A0AAD9GZZ7_9STRA</name>
<evidence type="ECO:0000256" key="3">
    <source>
        <dbReference type="ARBA" id="ARBA00022614"/>
    </source>
</evidence>
<evidence type="ECO:0000256" key="1">
    <source>
        <dbReference type="ARBA" id="ARBA00004496"/>
    </source>
</evidence>
<dbReference type="InterPro" id="IPR032675">
    <property type="entry name" value="LRR_dom_sf"/>
</dbReference>
<feature type="compositionally biased region" description="Polar residues" evidence="5">
    <location>
        <begin position="31"/>
        <end position="44"/>
    </location>
</feature>
<dbReference type="InterPro" id="IPR001611">
    <property type="entry name" value="Leu-rich_rpt"/>
</dbReference>
<evidence type="ECO:0000256" key="5">
    <source>
        <dbReference type="SAM" id="MobiDB-lite"/>
    </source>
</evidence>
<dbReference type="PROSITE" id="PS51450">
    <property type="entry name" value="LRR"/>
    <property type="match status" value="3"/>
</dbReference>
<evidence type="ECO:0000313" key="6">
    <source>
        <dbReference type="EMBL" id="KAK1947208.1"/>
    </source>
</evidence>
<evidence type="ECO:0000256" key="2">
    <source>
        <dbReference type="ARBA" id="ARBA00022490"/>
    </source>
</evidence>
<evidence type="ECO:0000313" key="7">
    <source>
        <dbReference type="Proteomes" id="UP001259832"/>
    </source>
</evidence>
<keyword evidence="7" id="KW-1185">Reference proteome</keyword>
<comment type="caution">
    <text evidence="6">The sequence shown here is derived from an EMBL/GenBank/DDBJ whole genome shotgun (WGS) entry which is preliminary data.</text>
</comment>
<evidence type="ECO:0000256" key="4">
    <source>
        <dbReference type="ARBA" id="ARBA00022737"/>
    </source>
</evidence>
<keyword evidence="2" id="KW-0963">Cytoplasm</keyword>
<dbReference type="Proteomes" id="UP001259832">
    <property type="component" value="Unassembled WGS sequence"/>
</dbReference>
<dbReference type="PANTHER" id="PTHR22710">
    <property type="entry name" value="X-RAY RADIATION RESISTANCE ASSOCIATED PROTEIN 1 XRRA1"/>
    <property type="match status" value="1"/>
</dbReference>
<dbReference type="GO" id="GO:0005634">
    <property type="term" value="C:nucleus"/>
    <property type="evidence" value="ECO:0007669"/>
    <property type="project" value="TreeGrafter"/>
</dbReference>
<dbReference type="GO" id="GO:0005737">
    <property type="term" value="C:cytoplasm"/>
    <property type="evidence" value="ECO:0007669"/>
    <property type="project" value="UniProtKB-SubCell"/>
</dbReference>
<dbReference type="SMART" id="SM00369">
    <property type="entry name" value="LRR_TYP"/>
    <property type="match status" value="4"/>
</dbReference>
<feature type="compositionally biased region" description="Polar residues" evidence="5">
    <location>
        <begin position="556"/>
        <end position="565"/>
    </location>
</feature>
<dbReference type="SUPFAM" id="SSF52047">
    <property type="entry name" value="RNI-like"/>
    <property type="match status" value="1"/>
</dbReference>
<gene>
    <name evidence="6" type="ORF">P3T76_001218</name>
</gene>
<dbReference type="AlphaFoldDB" id="A0AAD9GZZ7"/>
<feature type="region of interest" description="Disordered" evidence="5">
    <location>
        <begin position="1"/>
        <end position="74"/>
    </location>
</feature>
<dbReference type="PANTHER" id="PTHR22710:SF2">
    <property type="entry name" value="X-RAY RADIATION RESISTANCE-ASSOCIATED PROTEIN 1"/>
    <property type="match status" value="1"/>
</dbReference>
<dbReference type="Pfam" id="PF00560">
    <property type="entry name" value="LRR_1"/>
    <property type="match status" value="2"/>
</dbReference>
<proteinExistence type="predicted"/>
<sequence>MKKRTGDTRSPVPVASPPSRRKISKALKKPATNTTLVQSGQTVARGNIPVPAEATPLSGSSNQHSRSTRKRAISNDSPRTLDGFLLLDWCRVEFPDEVVQAVLNDMHIIDVVAEDLLFFTNLTRLDMSDNEVREDEVFWICTLGNQPLYCLVVQAPLEPFGCLPALVELDFQCNALEEVALSNGFQNLEVLNLSFNCLVSKDLEELSNLLRIRELYLGSNRIRSLPPIMDRFSRLETLSLESNNIAGQEVFSFLAIMPRLRNLNLSYNKITGFPESALTLEEKRGAGFYNLIYLNLAHNMITDEEDVVYTTELRSLRKLILYGNPLAHDAVTSYDPTKLAYDPVPSLTAVLNERTAEQIAMTIMVAYPATKKKKLHSMSCYEHVEIYKMIPNEVVLQSPFRTRATEFLQASNLDIITDQELLSKRQSDTPATPMRRQLKYNPNDSTFLTGVGIEDVLAGSPNEVNLLFQLKVMCDYFANPLEKLPAVPASMITRTLAVDSKVTMFLFLTIQPLSNLTMLHFTQELPTMNTRMAANALRYQLDHPLTSHDDSELYPTHSQQPTQAYLQRQRPRRPLPTRKDSSTSPSQRRLNKFNESGVSKHKGVDDALTELSHQISSTWDRRPYGAEQGVDKALDSLITTAKKLTLTYNPAQKAGQTRRA</sequence>